<dbReference type="InterPro" id="IPR024163">
    <property type="entry name" value="Aerotolerance_reg_N"/>
</dbReference>
<accession>A0A5B9QRD4</accession>
<evidence type="ECO:0000313" key="3">
    <source>
        <dbReference type="EMBL" id="QEG41588.1"/>
    </source>
</evidence>
<feature type="transmembrane region" description="Helical" evidence="1">
    <location>
        <begin position="12"/>
        <end position="29"/>
    </location>
</feature>
<protein>
    <recommendedName>
        <fullName evidence="2">VWFA domain-containing protein</fullName>
    </recommendedName>
</protein>
<dbReference type="Pfam" id="PF13519">
    <property type="entry name" value="VWA_2"/>
    <property type="match status" value="1"/>
</dbReference>
<dbReference type="RefSeq" id="WP_068132482.1">
    <property type="nucleotide sequence ID" value="NZ_CP042914.1"/>
</dbReference>
<dbReference type="KEGG" id="rul:UC8_36130"/>
<dbReference type="SUPFAM" id="SSF53300">
    <property type="entry name" value="vWA-like"/>
    <property type="match status" value="1"/>
</dbReference>
<keyword evidence="4" id="KW-1185">Reference proteome</keyword>
<sequence length="613" mass="66593">MFQFNSPDRWIWVLAALPIVAFFLLRTRLRHRRVATLLFWEQVFHQKRSRALGTRLRHVGSLLLQLAFLGLVVLALLDPLGPGQGKLSRRIVLVVDTSASMQARDADGLRWEAALEAAEAEVKEMRAGDQMALIAAGSPAQVVVGMTEFGPSIRQALQTLQPSDAPAQIDQALDKARQLASEASSREIVLVSDGCFAESTHQRLTAASHVRLQRVGQSAANIGITGFQTRRSQVDPIGYAVWIEVVNHSDDPQERECRLTLELDEQLVDVLPLRLKPGQPWRKTFTDADVRGGVLTARLDVVGDPADTGIASDTHPADALALDNRAVVILPPRPALPVNLVTESENLFLAGGLSAIPRVQLTASPQPIKPRPRGGITVFHRLVPEELPDGPLLFIDPQQDAPFWRLGRPIAEPVVAQQQISSPLLAHVQLTNVSLPGARRLQMRADSTTLLSTADGSVMMSALLDADDPGGTRRVVVLSTQLDDGDLPLRVAFPVMLTNVITWLSNASPQLQPALSTGQQTMAGGAFDAALGPLQHVGIKTLEPSSADGDESRRVAVNLANAQESDLRQHVEPAAAAPPVRRITARSVWFTLCLLALGFIVSEWVLYQRRMVG</sequence>
<feature type="transmembrane region" description="Helical" evidence="1">
    <location>
        <begin position="588"/>
        <end position="607"/>
    </location>
</feature>
<keyword evidence="1" id="KW-0472">Membrane</keyword>
<feature type="transmembrane region" description="Helical" evidence="1">
    <location>
        <begin position="56"/>
        <end position="77"/>
    </location>
</feature>
<dbReference type="Proteomes" id="UP000325286">
    <property type="component" value="Chromosome"/>
</dbReference>
<keyword evidence="1" id="KW-1133">Transmembrane helix</keyword>
<evidence type="ECO:0000313" key="4">
    <source>
        <dbReference type="Proteomes" id="UP000325286"/>
    </source>
</evidence>
<proteinExistence type="predicted"/>
<evidence type="ECO:0000256" key="1">
    <source>
        <dbReference type="SAM" id="Phobius"/>
    </source>
</evidence>
<dbReference type="CDD" id="cd00198">
    <property type="entry name" value="vWFA"/>
    <property type="match status" value="1"/>
</dbReference>
<dbReference type="AlphaFoldDB" id="A0A5B9QRD4"/>
<dbReference type="Gene3D" id="3.40.50.410">
    <property type="entry name" value="von Willebrand factor, type A domain"/>
    <property type="match status" value="1"/>
</dbReference>
<name>A0A5B9QRD4_9BACT</name>
<dbReference type="InterPro" id="IPR036465">
    <property type="entry name" value="vWFA_dom_sf"/>
</dbReference>
<dbReference type="Pfam" id="PF07584">
    <property type="entry name" value="BatA"/>
    <property type="match status" value="1"/>
</dbReference>
<dbReference type="InterPro" id="IPR002035">
    <property type="entry name" value="VWF_A"/>
</dbReference>
<dbReference type="SMART" id="SM00327">
    <property type="entry name" value="VWA"/>
    <property type="match status" value="1"/>
</dbReference>
<evidence type="ECO:0000259" key="2">
    <source>
        <dbReference type="SMART" id="SM00327"/>
    </source>
</evidence>
<reference evidence="3 4" key="1">
    <citation type="submission" date="2019-08" db="EMBL/GenBank/DDBJ databases">
        <title>Deep-cultivation of Planctomycetes and their phenomic and genomic characterization uncovers novel biology.</title>
        <authorList>
            <person name="Wiegand S."/>
            <person name="Jogler M."/>
            <person name="Boedeker C."/>
            <person name="Pinto D."/>
            <person name="Vollmers J."/>
            <person name="Rivas-Marin E."/>
            <person name="Kohn T."/>
            <person name="Peeters S.H."/>
            <person name="Heuer A."/>
            <person name="Rast P."/>
            <person name="Oberbeckmann S."/>
            <person name="Bunk B."/>
            <person name="Jeske O."/>
            <person name="Meyerdierks A."/>
            <person name="Storesund J.E."/>
            <person name="Kallscheuer N."/>
            <person name="Luecker S."/>
            <person name="Lage O.M."/>
            <person name="Pohl T."/>
            <person name="Merkel B.J."/>
            <person name="Hornburger P."/>
            <person name="Mueller R.-W."/>
            <person name="Bruemmer F."/>
            <person name="Labrenz M."/>
            <person name="Spormann A.M."/>
            <person name="Op den Camp H."/>
            <person name="Overmann J."/>
            <person name="Amann R."/>
            <person name="Jetten M.S.M."/>
            <person name="Mascher T."/>
            <person name="Medema M.H."/>
            <person name="Devos D.P."/>
            <person name="Kaster A.-K."/>
            <person name="Ovreas L."/>
            <person name="Rohde M."/>
            <person name="Galperin M.Y."/>
            <person name="Jogler C."/>
        </authorList>
    </citation>
    <scope>NUCLEOTIDE SEQUENCE [LARGE SCALE GENOMIC DNA]</scope>
    <source>
        <strain evidence="3 4">UC8</strain>
    </source>
</reference>
<dbReference type="PANTHER" id="PTHR37464">
    <property type="entry name" value="BLL2463 PROTEIN"/>
    <property type="match status" value="1"/>
</dbReference>
<dbReference type="PANTHER" id="PTHR37464:SF1">
    <property type="entry name" value="BLL2463 PROTEIN"/>
    <property type="match status" value="1"/>
</dbReference>
<dbReference type="OrthoDB" id="5289914at2"/>
<gene>
    <name evidence="3" type="ORF">UC8_36130</name>
</gene>
<feature type="domain" description="VWFA" evidence="2">
    <location>
        <begin position="88"/>
        <end position="257"/>
    </location>
</feature>
<dbReference type="EMBL" id="CP042914">
    <property type="protein sequence ID" value="QEG41588.1"/>
    <property type="molecule type" value="Genomic_DNA"/>
</dbReference>
<keyword evidence="1" id="KW-0812">Transmembrane</keyword>
<organism evidence="3 4">
    <name type="scientific">Roseimaritima ulvae</name>
    <dbReference type="NCBI Taxonomy" id="980254"/>
    <lineage>
        <taxon>Bacteria</taxon>
        <taxon>Pseudomonadati</taxon>
        <taxon>Planctomycetota</taxon>
        <taxon>Planctomycetia</taxon>
        <taxon>Pirellulales</taxon>
        <taxon>Pirellulaceae</taxon>
        <taxon>Roseimaritima</taxon>
    </lineage>
</organism>